<protein>
    <recommendedName>
        <fullName evidence="6">Clathrin light chain</fullName>
    </recommendedName>
</protein>
<evidence type="ECO:0000256" key="3">
    <source>
        <dbReference type="ARBA" id="ARBA00023136"/>
    </source>
</evidence>
<proteinExistence type="inferred from homology"/>
<reference evidence="8" key="1">
    <citation type="submission" date="2025-08" db="UniProtKB">
        <authorList>
            <consortium name="Ensembl"/>
        </authorList>
    </citation>
    <scope>IDENTIFICATION</scope>
</reference>
<dbReference type="PROSITE" id="PS00581">
    <property type="entry name" value="CLATHRIN_LIGHT_CHN_2"/>
    <property type="match status" value="1"/>
</dbReference>
<dbReference type="PROSITE" id="PS00224">
    <property type="entry name" value="CLATHRIN_LIGHT_CHN_1"/>
    <property type="match status" value="1"/>
</dbReference>
<feature type="region of interest" description="Disordered" evidence="7">
    <location>
        <begin position="120"/>
        <end position="153"/>
    </location>
</feature>
<dbReference type="GO" id="GO:0005198">
    <property type="term" value="F:structural molecule activity"/>
    <property type="evidence" value="ECO:0007669"/>
    <property type="project" value="InterPro"/>
</dbReference>
<dbReference type="InterPro" id="IPR000996">
    <property type="entry name" value="Clathrin_L-chain"/>
</dbReference>
<dbReference type="GO" id="GO:0030132">
    <property type="term" value="C:clathrin coat of coated pit"/>
    <property type="evidence" value="ECO:0007669"/>
    <property type="project" value="InterPro"/>
</dbReference>
<gene>
    <name evidence="8" type="primary">CLTB</name>
</gene>
<keyword evidence="3 6" id="KW-0472">Membrane</keyword>
<keyword evidence="5 6" id="KW-0968">Cytoplasmic vesicle</keyword>
<keyword evidence="4 6" id="KW-0168">Coated pit</keyword>
<comment type="similarity">
    <text evidence="2 6">Belongs to the clathrin light chain family.</text>
</comment>
<sequence>MADDFGFFSSSESGAPEVAEEDPAAAFLAQQESEIAGIENDEGFGAPAGSQAALAQPGPASGGESLAPGVPVSGPCAARTAVSSCPCWKTAAHSPVGVTDAASKVTEQEWREKAKKDLEEWNQRQSEQVEKNKINNRASEEAFVKESKEETPGTEWEKVAQLCDFNPKSSKQCKDVSRLRSVLMSLKQTPLSR</sequence>
<name>A0A8D1ZJ86_PIG</name>
<comment type="function">
    <text evidence="6">Clathrin is the major protein of the polyhedral coat of coated pits and vesicles.</text>
</comment>
<evidence type="ECO:0000256" key="6">
    <source>
        <dbReference type="RuleBase" id="RU363137"/>
    </source>
</evidence>
<evidence type="ECO:0000313" key="9">
    <source>
        <dbReference type="Proteomes" id="UP000694725"/>
    </source>
</evidence>
<dbReference type="PANTHER" id="PTHR10639">
    <property type="entry name" value="CLATHRIN LIGHT CHAIN"/>
    <property type="match status" value="1"/>
</dbReference>
<evidence type="ECO:0000256" key="7">
    <source>
        <dbReference type="SAM" id="MobiDB-lite"/>
    </source>
</evidence>
<evidence type="ECO:0000256" key="4">
    <source>
        <dbReference type="ARBA" id="ARBA00023176"/>
    </source>
</evidence>
<evidence type="ECO:0000313" key="8">
    <source>
        <dbReference type="Ensembl" id="ENSSSCP00065036447.1"/>
    </source>
</evidence>
<evidence type="ECO:0000256" key="1">
    <source>
        <dbReference type="ARBA" id="ARBA00004180"/>
    </source>
</evidence>
<dbReference type="Pfam" id="PF01086">
    <property type="entry name" value="Clathrin_lg_ch"/>
    <property type="match status" value="1"/>
</dbReference>
<dbReference type="AlphaFoldDB" id="A0A8D1ZJ86"/>
<dbReference type="PANTHER" id="PTHR10639:SF28">
    <property type="entry name" value="CLATHRIN LIGHT CHAIN B"/>
    <property type="match status" value="1"/>
</dbReference>
<dbReference type="GO" id="GO:0016192">
    <property type="term" value="P:vesicle-mediated transport"/>
    <property type="evidence" value="ECO:0007669"/>
    <property type="project" value="InterPro"/>
</dbReference>
<comment type="subcellular location">
    <subcellularLocation>
        <location evidence="1 6">Cytoplasmic vesicle membrane</location>
        <topology evidence="1 6">Peripheral membrane protein</topology>
        <orientation evidence="1 6">Cytoplasmic side</orientation>
    </subcellularLocation>
    <subcellularLocation>
        <location evidence="6">Membrane</location>
        <location evidence="6">Coated pit</location>
        <topology evidence="6">Peripheral membrane protein</topology>
        <orientation evidence="6">Cytoplasmic side</orientation>
    </subcellularLocation>
    <text evidence="6">Cytoplasmic face of coated pits and vesicles.</text>
</comment>
<feature type="region of interest" description="Disordered" evidence="7">
    <location>
        <begin position="1"/>
        <end position="67"/>
    </location>
</feature>
<evidence type="ECO:0000256" key="2">
    <source>
        <dbReference type="ARBA" id="ARBA00005263"/>
    </source>
</evidence>
<dbReference type="Proteomes" id="UP000694725">
    <property type="component" value="Unplaced"/>
</dbReference>
<dbReference type="GO" id="GO:0030130">
    <property type="term" value="C:clathrin coat of trans-Golgi network vesicle"/>
    <property type="evidence" value="ECO:0007669"/>
    <property type="project" value="InterPro"/>
</dbReference>
<dbReference type="Ensembl" id="ENSSSCT00065083640.1">
    <property type="protein sequence ID" value="ENSSSCP00065036447.1"/>
    <property type="gene ID" value="ENSSSCG00065061042.1"/>
</dbReference>
<evidence type="ECO:0000256" key="5">
    <source>
        <dbReference type="ARBA" id="ARBA00023329"/>
    </source>
</evidence>
<dbReference type="GO" id="GO:0006886">
    <property type="term" value="P:intracellular protein transport"/>
    <property type="evidence" value="ECO:0007669"/>
    <property type="project" value="InterPro"/>
</dbReference>
<feature type="compositionally biased region" description="Low complexity" evidence="7">
    <location>
        <begin position="1"/>
        <end position="17"/>
    </location>
</feature>
<accession>A0A8D1ZJ86</accession>
<organism evidence="8 9">
    <name type="scientific">Sus scrofa</name>
    <name type="common">Pig</name>
    <dbReference type="NCBI Taxonomy" id="9823"/>
    <lineage>
        <taxon>Eukaryota</taxon>
        <taxon>Metazoa</taxon>
        <taxon>Chordata</taxon>
        <taxon>Craniata</taxon>
        <taxon>Vertebrata</taxon>
        <taxon>Euteleostomi</taxon>
        <taxon>Mammalia</taxon>
        <taxon>Eutheria</taxon>
        <taxon>Laurasiatheria</taxon>
        <taxon>Artiodactyla</taxon>
        <taxon>Suina</taxon>
        <taxon>Suidae</taxon>
        <taxon>Sus</taxon>
    </lineage>
</organism>